<evidence type="ECO:0000256" key="1">
    <source>
        <dbReference type="ARBA" id="ARBA00022481"/>
    </source>
</evidence>
<sequence>MVQITKLKVIINCLKCKQELLQAVSPLQGVDKVEVDEAKGTLTVTGNADPYEIILRTKKTGKYVDVVSIGPPPAPPKQDKDQKKPAADKDQKKPDDQKPVVQYIPMMPYCYTPHHNCPVCDPTSTVFYDGRWEDPNPSCSIQ</sequence>
<dbReference type="InterPro" id="IPR006121">
    <property type="entry name" value="HMA_dom"/>
</dbReference>
<organism evidence="7 8">
    <name type="scientific">Juglans regia</name>
    <name type="common">English walnut</name>
    <dbReference type="NCBI Taxonomy" id="51240"/>
    <lineage>
        <taxon>Eukaryota</taxon>
        <taxon>Viridiplantae</taxon>
        <taxon>Streptophyta</taxon>
        <taxon>Embryophyta</taxon>
        <taxon>Tracheophyta</taxon>
        <taxon>Spermatophyta</taxon>
        <taxon>Magnoliopsida</taxon>
        <taxon>eudicotyledons</taxon>
        <taxon>Gunneridae</taxon>
        <taxon>Pentapetalae</taxon>
        <taxon>rosids</taxon>
        <taxon>fabids</taxon>
        <taxon>Fagales</taxon>
        <taxon>Juglandaceae</taxon>
        <taxon>Juglans</taxon>
    </lineage>
</organism>
<accession>A0A2I4EXC9</accession>
<feature type="compositionally biased region" description="Basic and acidic residues" evidence="6">
    <location>
        <begin position="77"/>
        <end position="98"/>
    </location>
</feature>
<keyword evidence="1" id="KW-0488">Methylation</keyword>
<dbReference type="InterPro" id="IPR036163">
    <property type="entry name" value="HMA_dom_sf"/>
</dbReference>
<dbReference type="PROSITE" id="PS50846">
    <property type="entry name" value="HMA_2"/>
    <property type="match status" value="1"/>
</dbReference>
<dbReference type="PANTHER" id="PTHR45811">
    <property type="entry name" value="COPPER TRANSPORT PROTEIN FAMILY-RELATED"/>
    <property type="match status" value="1"/>
</dbReference>
<dbReference type="GeneID" id="108993540"/>
<dbReference type="SUPFAM" id="SSF55008">
    <property type="entry name" value="HMA, heavy metal-associated domain"/>
    <property type="match status" value="1"/>
</dbReference>
<name>A0A2I4EXC9_JUGRE</name>
<dbReference type="FunCoup" id="A0A2I4EXC9">
    <property type="interactions" value="77"/>
</dbReference>
<dbReference type="Proteomes" id="UP000235220">
    <property type="component" value="Chromosome 11"/>
</dbReference>
<dbReference type="Gene3D" id="3.30.70.100">
    <property type="match status" value="1"/>
</dbReference>
<evidence type="ECO:0000313" key="7">
    <source>
        <dbReference type="Proteomes" id="UP000235220"/>
    </source>
</evidence>
<keyword evidence="3" id="KW-0449">Lipoprotein</keyword>
<dbReference type="PANTHER" id="PTHR45811:SF13">
    <property type="entry name" value="OS04G0661100 PROTEIN"/>
    <property type="match status" value="1"/>
</dbReference>
<gene>
    <name evidence="8" type="primary">LOC108993540</name>
</gene>
<evidence type="ECO:0000256" key="4">
    <source>
        <dbReference type="ARBA" id="ARBA00023289"/>
    </source>
</evidence>
<dbReference type="GO" id="GO:0046872">
    <property type="term" value="F:metal ion binding"/>
    <property type="evidence" value="ECO:0007669"/>
    <property type="project" value="UniProtKB-KW"/>
</dbReference>
<dbReference type="CDD" id="cd00371">
    <property type="entry name" value="HMA"/>
    <property type="match status" value="1"/>
</dbReference>
<keyword evidence="7" id="KW-1185">Reference proteome</keyword>
<protein>
    <submittedName>
        <fullName evidence="8">Heavy metal-associated isoprenylated plant protein 43-like</fullName>
    </submittedName>
</protein>
<dbReference type="RefSeq" id="XP_018824047.1">
    <property type="nucleotide sequence ID" value="XM_018968502.2"/>
</dbReference>
<reference evidence="8" key="1">
    <citation type="submission" date="2025-08" db="UniProtKB">
        <authorList>
            <consortium name="RefSeq"/>
        </authorList>
    </citation>
    <scope>IDENTIFICATION</scope>
    <source>
        <tissue evidence="8">Leaves</tissue>
    </source>
</reference>
<evidence type="ECO:0000256" key="6">
    <source>
        <dbReference type="SAM" id="MobiDB-lite"/>
    </source>
</evidence>
<evidence type="ECO:0000256" key="3">
    <source>
        <dbReference type="ARBA" id="ARBA00023288"/>
    </source>
</evidence>
<dbReference type="Gramene" id="Jr11_06680_p1">
    <property type="protein sequence ID" value="cds.Jr11_06680_p1"/>
    <property type="gene ID" value="Jr11_06680"/>
</dbReference>
<keyword evidence="2" id="KW-0479">Metal-binding</keyword>
<dbReference type="OrthoDB" id="689350at2759"/>
<dbReference type="InterPro" id="IPR051863">
    <property type="entry name" value="HIPP"/>
</dbReference>
<evidence type="ECO:0000256" key="5">
    <source>
        <dbReference type="ARBA" id="ARBA00024045"/>
    </source>
</evidence>
<evidence type="ECO:0000256" key="2">
    <source>
        <dbReference type="ARBA" id="ARBA00022723"/>
    </source>
</evidence>
<comment type="similarity">
    <text evidence="5">Belongs to the HIPP family.</text>
</comment>
<proteinExistence type="inferred from homology"/>
<dbReference type="STRING" id="51240.A0A2I4EXC9"/>
<dbReference type="KEGG" id="jre:108993540"/>
<feature type="region of interest" description="Disordered" evidence="6">
    <location>
        <begin position="66"/>
        <end position="100"/>
    </location>
</feature>
<dbReference type="Pfam" id="PF00403">
    <property type="entry name" value="HMA"/>
    <property type="match status" value="1"/>
</dbReference>
<keyword evidence="4" id="KW-0636">Prenylation</keyword>
<evidence type="ECO:0000313" key="8">
    <source>
        <dbReference type="RefSeq" id="XP_018824047.1"/>
    </source>
</evidence>
<dbReference type="AlphaFoldDB" id="A0A2I4EXC9"/>